<protein>
    <submittedName>
        <fullName evidence="2">Uncharacterized protein</fullName>
    </submittedName>
</protein>
<dbReference type="EMBL" id="JANPWB010000013">
    <property type="protein sequence ID" value="KAJ1111060.1"/>
    <property type="molecule type" value="Genomic_DNA"/>
</dbReference>
<organism evidence="2 3">
    <name type="scientific">Pleurodeles waltl</name>
    <name type="common">Iberian ribbed newt</name>
    <dbReference type="NCBI Taxonomy" id="8319"/>
    <lineage>
        <taxon>Eukaryota</taxon>
        <taxon>Metazoa</taxon>
        <taxon>Chordata</taxon>
        <taxon>Craniata</taxon>
        <taxon>Vertebrata</taxon>
        <taxon>Euteleostomi</taxon>
        <taxon>Amphibia</taxon>
        <taxon>Batrachia</taxon>
        <taxon>Caudata</taxon>
        <taxon>Salamandroidea</taxon>
        <taxon>Salamandridae</taxon>
        <taxon>Pleurodelinae</taxon>
        <taxon>Pleurodeles</taxon>
    </lineage>
</organism>
<keyword evidence="3" id="KW-1185">Reference proteome</keyword>
<feature type="region of interest" description="Disordered" evidence="1">
    <location>
        <begin position="35"/>
        <end position="55"/>
    </location>
</feature>
<comment type="caution">
    <text evidence="2">The sequence shown here is derived from an EMBL/GenBank/DDBJ whole genome shotgun (WGS) entry which is preliminary data.</text>
</comment>
<name>A0AAV7N4V7_PLEWA</name>
<reference evidence="2" key="1">
    <citation type="journal article" date="2022" name="bioRxiv">
        <title>Sequencing and chromosome-scale assembly of the giantPleurodeles waltlgenome.</title>
        <authorList>
            <person name="Brown T."/>
            <person name="Elewa A."/>
            <person name="Iarovenko S."/>
            <person name="Subramanian E."/>
            <person name="Araus A.J."/>
            <person name="Petzold A."/>
            <person name="Susuki M."/>
            <person name="Suzuki K.-i.T."/>
            <person name="Hayashi T."/>
            <person name="Toyoda A."/>
            <person name="Oliveira C."/>
            <person name="Osipova E."/>
            <person name="Leigh N.D."/>
            <person name="Simon A."/>
            <person name="Yun M.H."/>
        </authorList>
    </citation>
    <scope>NUCLEOTIDE SEQUENCE</scope>
    <source>
        <strain evidence="2">20211129_DDA</strain>
        <tissue evidence="2">Liver</tissue>
    </source>
</reference>
<accession>A0AAV7N4V7</accession>
<evidence type="ECO:0000313" key="3">
    <source>
        <dbReference type="Proteomes" id="UP001066276"/>
    </source>
</evidence>
<dbReference type="AlphaFoldDB" id="A0AAV7N4V7"/>
<evidence type="ECO:0000256" key="1">
    <source>
        <dbReference type="SAM" id="MobiDB-lite"/>
    </source>
</evidence>
<gene>
    <name evidence="2" type="ORF">NDU88_008398</name>
</gene>
<evidence type="ECO:0000313" key="2">
    <source>
        <dbReference type="EMBL" id="KAJ1111060.1"/>
    </source>
</evidence>
<proteinExistence type="predicted"/>
<sequence>MPRLKPTRKGGKEQQVPGASCCRLNDFQFIRTGTRAASPLRPHKPARIQDGPAQMPRIYGLKASHSAQESP</sequence>
<dbReference type="Proteomes" id="UP001066276">
    <property type="component" value="Chromosome 9"/>
</dbReference>